<sequence length="104" mass="11626">MISDESIELDSKVIRGADKDNHKDGGNKSYATESFDSFLSCSERESMTTNQDANNQGIEALCNKEKSNEPDTKNKECDKAYKSDEGSITTENIDSPHEKQENEE</sequence>
<name>A0AAN8TVC8_SOLBU</name>
<feature type="compositionally biased region" description="Basic and acidic residues" evidence="1">
    <location>
        <begin position="63"/>
        <end position="85"/>
    </location>
</feature>
<feature type="compositionally biased region" description="Basic and acidic residues" evidence="1">
    <location>
        <begin position="94"/>
        <end position="104"/>
    </location>
</feature>
<gene>
    <name evidence="2" type="ORF">RDI58_007658</name>
</gene>
<dbReference type="EMBL" id="JBANQN010000003">
    <property type="protein sequence ID" value="KAK6794205.1"/>
    <property type="molecule type" value="Genomic_DNA"/>
</dbReference>
<dbReference type="Proteomes" id="UP001371456">
    <property type="component" value="Unassembled WGS sequence"/>
</dbReference>
<accession>A0AAN8TVC8</accession>
<dbReference type="AlphaFoldDB" id="A0AAN8TVC8"/>
<proteinExistence type="predicted"/>
<feature type="region of interest" description="Disordered" evidence="1">
    <location>
        <begin position="63"/>
        <end position="104"/>
    </location>
</feature>
<organism evidence="2 3">
    <name type="scientific">Solanum bulbocastanum</name>
    <name type="common">Wild potato</name>
    <dbReference type="NCBI Taxonomy" id="147425"/>
    <lineage>
        <taxon>Eukaryota</taxon>
        <taxon>Viridiplantae</taxon>
        <taxon>Streptophyta</taxon>
        <taxon>Embryophyta</taxon>
        <taxon>Tracheophyta</taxon>
        <taxon>Spermatophyta</taxon>
        <taxon>Magnoliopsida</taxon>
        <taxon>eudicotyledons</taxon>
        <taxon>Gunneridae</taxon>
        <taxon>Pentapetalae</taxon>
        <taxon>asterids</taxon>
        <taxon>lamiids</taxon>
        <taxon>Solanales</taxon>
        <taxon>Solanaceae</taxon>
        <taxon>Solanoideae</taxon>
        <taxon>Solaneae</taxon>
        <taxon>Solanum</taxon>
    </lineage>
</organism>
<reference evidence="2 3" key="1">
    <citation type="submission" date="2024-02" db="EMBL/GenBank/DDBJ databases">
        <title>de novo genome assembly of Solanum bulbocastanum strain 11H21.</title>
        <authorList>
            <person name="Hosaka A.J."/>
        </authorList>
    </citation>
    <scope>NUCLEOTIDE SEQUENCE [LARGE SCALE GENOMIC DNA]</scope>
    <source>
        <tissue evidence="2">Young leaves</tissue>
    </source>
</reference>
<feature type="region of interest" description="Disordered" evidence="1">
    <location>
        <begin position="1"/>
        <end position="31"/>
    </location>
</feature>
<protein>
    <submittedName>
        <fullName evidence="2">Uncharacterized protein</fullName>
    </submittedName>
</protein>
<evidence type="ECO:0000313" key="2">
    <source>
        <dbReference type="EMBL" id="KAK6794205.1"/>
    </source>
</evidence>
<evidence type="ECO:0000313" key="3">
    <source>
        <dbReference type="Proteomes" id="UP001371456"/>
    </source>
</evidence>
<evidence type="ECO:0000256" key="1">
    <source>
        <dbReference type="SAM" id="MobiDB-lite"/>
    </source>
</evidence>
<comment type="caution">
    <text evidence="2">The sequence shown here is derived from an EMBL/GenBank/DDBJ whole genome shotgun (WGS) entry which is preliminary data.</text>
</comment>
<feature type="compositionally biased region" description="Basic and acidic residues" evidence="1">
    <location>
        <begin position="9"/>
        <end position="26"/>
    </location>
</feature>
<keyword evidence="3" id="KW-1185">Reference proteome</keyword>